<evidence type="ECO:0000256" key="1">
    <source>
        <dbReference type="SAM" id="Coils"/>
    </source>
</evidence>
<feature type="coiled-coil region" evidence="1">
    <location>
        <begin position="162"/>
        <end position="199"/>
    </location>
</feature>
<dbReference type="AlphaFoldDB" id="A0ABD3VID2"/>
<organism evidence="2 3">
    <name type="scientific">Sinanodonta woodiana</name>
    <name type="common">Chinese pond mussel</name>
    <name type="synonym">Anodonta woodiana</name>
    <dbReference type="NCBI Taxonomy" id="1069815"/>
    <lineage>
        <taxon>Eukaryota</taxon>
        <taxon>Metazoa</taxon>
        <taxon>Spiralia</taxon>
        <taxon>Lophotrochozoa</taxon>
        <taxon>Mollusca</taxon>
        <taxon>Bivalvia</taxon>
        <taxon>Autobranchia</taxon>
        <taxon>Heteroconchia</taxon>
        <taxon>Palaeoheterodonta</taxon>
        <taxon>Unionida</taxon>
        <taxon>Unionoidea</taxon>
        <taxon>Unionidae</taxon>
        <taxon>Unioninae</taxon>
        <taxon>Sinanodonta</taxon>
    </lineage>
</organism>
<dbReference type="Gene3D" id="3.40.50.300">
    <property type="entry name" value="P-loop containing nucleotide triphosphate hydrolases"/>
    <property type="match status" value="1"/>
</dbReference>
<reference evidence="2 3" key="1">
    <citation type="submission" date="2024-11" db="EMBL/GenBank/DDBJ databases">
        <title>Chromosome-level genome assembly of the freshwater bivalve Anodonta woodiana.</title>
        <authorList>
            <person name="Chen X."/>
        </authorList>
    </citation>
    <scope>NUCLEOTIDE SEQUENCE [LARGE SCALE GENOMIC DNA]</scope>
    <source>
        <strain evidence="2">MN2024</strain>
        <tissue evidence="2">Gills</tissue>
    </source>
</reference>
<protein>
    <submittedName>
        <fullName evidence="2">Uncharacterized protein</fullName>
    </submittedName>
</protein>
<sequence length="217" mass="25788">MSQHKHNINVMYFAGESADIYKEVDHYQRHEKGITILIGTQIFKTEGVQTHFNITYCQDLVVLDTQGLIVTKRKPEEIFEELCKCTAITAPEHIYTLDEFFVFFSEEIYKYVIFVFTHEAWGRKLSTIGYYLEEKFKATEEAFRKRIPKIQQEDKYKETILAKKLQEEKDNVMQEQQLKEKEKLEKDAYAARLKRAEANTSGRNKNIYYNFCVMYVN</sequence>
<accession>A0ABD3VID2</accession>
<name>A0ABD3VID2_SINWO</name>
<dbReference type="InterPro" id="IPR027417">
    <property type="entry name" value="P-loop_NTPase"/>
</dbReference>
<evidence type="ECO:0000313" key="2">
    <source>
        <dbReference type="EMBL" id="KAL3861195.1"/>
    </source>
</evidence>
<keyword evidence="1" id="KW-0175">Coiled coil</keyword>
<proteinExistence type="predicted"/>
<comment type="caution">
    <text evidence="2">The sequence shown here is derived from an EMBL/GenBank/DDBJ whole genome shotgun (WGS) entry which is preliminary data.</text>
</comment>
<dbReference type="Proteomes" id="UP001634394">
    <property type="component" value="Unassembled WGS sequence"/>
</dbReference>
<gene>
    <name evidence="2" type="ORF">ACJMK2_007247</name>
</gene>
<dbReference type="EMBL" id="JBJQND010000011">
    <property type="protein sequence ID" value="KAL3861195.1"/>
    <property type="molecule type" value="Genomic_DNA"/>
</dbReference>
<evidence type="ECO:0000313" key="3">
    <source>
        <dbReference type="Proteomes" id="UP001634394"/>
    </source>
</evidence>
<keyword evidence="3" id="KW-1185">Reference proteome</keyword>